<proteinExistence type="predicted"/>
<dbReference type="Gene3D" id="3.40.630.30">
    <property type="match status" value="1"/>
</dbReference>
<evidence type="ECO:0000256" key="3">
    <source>
        <dbReference type="ARBA" id="ARBA00022741"/>
    </source>
</evidence>
<dbReference type="Gene3D" id="3.40.50.300">
    <property type="entry name" value="P-loop containing nucleotide triphosphate hydrolases"/>
    <property type="match status" value="1"/>
</dbReference>
<dbReference type="InterPro" id="IPR007807">
    <property type="entry name" value="TcmA/NAT10_helicase"/>
</dbReference>
<name>A0A501WUI4_9GAMM</name>
<dbReference type="Pfam" id="PF00583">
    <property type="entry name" value="Acetyltransf_1"/>
    <property type="match status" value="1"/>
</dbReference>
<protein>
    <submittedName>
        <fullName evidence="7">tRNA(Met) cytidine acetyltransferase</fullName>
    </submittedName>
</protein>
<keyword evidence="2" id="KW-0819">tRNA processing</keyword>
<dbReference type="PROSITE" id="PS51186">
    <property type="entry name" value="GNAT"/>
    <property type="match status" value="1"/>
</dbReference>
<dbReference type="PANTHER" id="PTHR10925">
    <property type="entry name" value="N-ACETYLTRANSFERASE 10"/>
    <property type="match status" value="1"/>
</dbReference>
<evidence type="ECO:0000256" key="5">
    <source>
        <dbReference type="ARBA" id="ARBA00023315"/>
    </source>
</evidence>
<evidence type="ECO:0000313" key="8">
    <source>
        <dbReference type="Proteomes" id="UP000315901"/>
    </source>
</evidence>
<dbReference type="GO" id="GO:0000049">
    <property type="term" value="F:tRNA binding"/>
    <property type="evidence" value="ECO:0007669"/>
    <property type="project" value="TreeGrafter"/>
</dbReference>
<dbReference type="SUPFAM" id="SSF52540">
    <property type="entry name" value="P-loop containing nucleoside triphosphate hydrolases"/>
    <property type="match status" value="1"/>
</dbReference>
<sequence length="666" mass="74551">MLNSLHRHCVWLQANWTDWLPELLAFQSTKLAIITDDEELATNIPLGFVISTSKAKQLLGQTLDILVLDVRWGLSLSQLSLLAGCVRGGGIFALYTGNILSWLKAPDHQLDRYLPWPLTSAQVPQPYKQLFYRALQQGPFTDYFPTTIPGVESESLELTPAQQTVQNSLTCTPVTLLLAARGRGKSTLLGAAAAYWQQQHYSVAVCAASRQQTLAGAEQFEQSRQVNSPFPFFSPDSLLASTQHFDLLLIDEAASLPVPVLVGLLSHGKHVVFCSTNDGYEGSGKGFGIKFRQYLRQQGISFIEHNLLTPTRWGENDPLELWLEALLFSGTMRVAQKWVENTLNIQAYHSQQWLEQTDLLDQTFSLLVNAHYQTTPDNKRWLVDDPSATTFIATQQGQVAGVCLTTSEGELPRELALQIEQGSRRPRGHLFPQSMLAHGGYSDAYQYRYWRVSRIAVSQAHQRHGIGSALIAEIQSRAVSANVDMLCTSFAFDKDVLAFWQSLGFSVVRVGVSKDKSSGTYSIMMARAIKPAAQQSLSKWVAEFRHHFVCGLPLRVQDLDLVSCWQLTQPLGEATESLPLSDTLRHHLGLFAHYSRPLETVQTLLWQALQPCWLSSNRTETILLLTRVAFGEIHTGNCQQFGFKGKKDFIEQARQNVAWLLSTYEK</sequence>
<comment type="caution">
    <text evidence="7">The sequence shown here is derived from an EMBL/GenBank/DDBJ whole genome shotgun (WGS) entry which is preliminary data.</text>
</comment>
<dbReference type="GO" id="GO:0005524">
    <property type="term" value="F:ATP binding"/>
    <property type="evidence" value="ECO:0007669"/>
    <property type="project" value="UniProtKB-KW"/>
</dbReference>
<dbReference type="GO" id="GO:0002101">
    <property type="term" value="P:tRNA wobble cytosine modification"/>
    <property type="evidence" value="ECO:0007669"/>
    <property type="project" value="TreeGrafter"/>
</dbReference>
<dbReference type="OrthoDB" id="5578851at2"/>
<reference evidence="7 8" key="1">
    <citation type="submission" date="2019-06" db="EMBL/GenBank/DDBJ databases">
        <title>A novel bacterium of genus Marinomonas, isolated from coastal sand.</title>
        <authorList>
            <person name="Huang H."/>
            <person name="Mo K."/>
            <person name="Hu Y."/>
        </authorList>
    </citation>
    <scope>NUCLEOTIDE SEQUENCE [LARGE SCALE GENOMIC DNA]</scope>
    <source>
        <strain evidence="7 8">HB171799</strain>
    </source>
</reference>
<dbReference type="Gene3D" id="3.40.50.11040">
    <property type="match status" value="1"/>
</dbReference>
<dbReference type="GO" id="GO:1990883">
    <property type="term" value="F:18S rRNA cytidine N-acetyltransferase activity"/>
    <property type="evidence" value="ECO:0007669"/>
    <property type="project" value="TreeGrafter"/>
</dbReference>
<evidence type="ECO:0000313" key="7">
    <source>
        <dbReference type="EMBL" id="TPE51824.1"/>
    </source>
</evidence>
<evidence type="ECO:0000259" key="6">
    <source>
        <dbReference type="PROSITE" id="PS51186"/>
    </source>
</evidence>
<accession>A0A501WUI4</accession>
<dbReference type="GO" id="GO:0051391">
    <property type="term" value="P:tRNA acetylation"/>
    <property type="evidence" value="ECO:0007669"/>
    <property type="project" value="TreeGrafter"/>
</dbReference>
<dbReference type="InterPro" id="IPR000182">
    <property type="entry name" value="GNAT_dom"/>
</dbReference>
<dbReference type="GO" id="GO:1904812">
    <property type="term" value="P:rRNA acetylation involved in maturation of SSU-rRNA"/>
    <property type="evidence" value="ECO:0007669"/>
    <property type="project" value="TreeGrafter"/>
</dbReference>
<evidence type="ECO:0000256" key="1">
    <source>
        <dbReference type="ARBA" id="ARBA00022679"/>
    </source>
</evidence>
<feature type="domain" description="N-acetyltransferase" evidence="6">
    <location>
        <begin position="343"/>
        <end position="530"/>
    </location>
</feature>
<dbReference type="EMBL" id="VFRR01000014">
    <property type="protein sequence ID" value="TPE51824.1"/>
    <property type="molecule type" value="Genomic_DNA"/>
</dbReference>
<dbReference type="Proteomes" id="UP000315901">
    <property type="component" value="Unassembled WGS sequence"/>
</dbReference>
<dbReference type="RefSeq" id="WP_140588510.1">
    <property type="nucleotide sequence ID" value="NZ_VFRR01000014.1"/>
</dbReference>
<evidence type="ECO:0000256" key="4">
    <source>
        <dbReference type="ARBA" id="ARBA00022840"/>
    </source>
</evidence>
<organism evidence="7 8">
    <name type="scientific">Maribrevibacterium harenarium</name>
    <dbReference type="NCBI Taxonomy" id="2589817"/>
    <lineage>
        <taxon>Bacteria</taxon>
        <taxon>Pseudomonadati</taxon>
        <taxon>Pseudomonadota</taxon>
        <taxon>Gammaproteobacteria</taxon>
        <taxon>Oceanospirillales</taxon>
        <taxon>Oceanospirillaceae</taxon>
        <taxon>Maribrevibacterium</taxon>
    </lineage>
</organism>
<keyword evidence="3" id="KW-0547">Nucleotide-binding</keyword>
<dbReference type="Pfam" id="PF05127">
    <property type="entry name" value="NAT10_TcmA_helicase"/>
    <property type="match status" value="1"/>
</dbReference>
<evidence type="ECO:0000256" key="2">
    <source>
        <dbReference type="ARBA" id="ARBA00022694"/>
    </source>
</evidence>
<dbReference type="CDD" id="cd04301">
    <property type="entry name" value="NAT_SF"/>
    <property type="match status" value="1"/>
</dbReference>
<gene>
    <name evidence="7" type="ORF">FJM67_08780</name>
</gene>
<dbReference type="InterPro" id="IPR032672">
    <property type="entry name" value="TmcA/NAT10/Kre33"/>
</dbReference>
<keyword evidence="4" id="KW-0067">ATP-binding</keyword>
<dbReference type="InterPro" id="IPR013562">
    <property type="entry name" value="TmcA/NAT10_N"/>
</dbReference>
<dbReference type="AlphaFoldDB" id="A0A501WUI4"/>
<dbReference type="InterPro" id="IPR016181">
    <property type="entry name" value="Acyl_CoA_acyltransferase"/>
</dbReference>
<dbReference type="InterPro" id="IPR038321">
    <property type="entry name" value="TmcA_C_sf"/>
</dbReference>
<dbReference type="GO" id="GO:0051392">
    <property type="term" value="F:tRNA cytidine N4-acetyltransferase activity"/>
    <property type="evidence" value="ECO:0007669"/>
    <property type="project" value="TreeGrafter"/>
</dbReference>
<dbReference type="Gene3D" id="1.20.120.890">
    <property type="entry name" value="tRNA(Met) cytidine acetyltransferase, tail domain"/>
    <property type="match status" value="1"/>
</dbReference>
<keyword evidence="1 7" id="KW-0808">Transferase</keyword>
<keyword evidence="5" id="KW-0012">Acyltransferase</keyword>
<dbReference type="PANTHER" id="PTHR10925:SF5">
    <property type="entry name" value="RNA CYTIDINE ACETYLTRANSFERASE"/>
    <property type="match status" value="1"/>
</dbReference>
<dbReference type="InterPro" id="IPR027417">
    <property type="entry name" value="P-loop_NTPase"/>
</dbReference>
<keyword evidence="8" id="KW-1185">Reference proteome</keyword>
<dbReference type="Pfam" id="PF08351">
    <property type="entry name" value="TmcA_N"/>
    <property type="match status" value="1"/>
</dbReference>
<dbReference type="SUPFAM" id="SSF55729">
    <property type="entry name" value="Acyl-CoA N-acyltransferases (Nat)"/>
    <property type="match status" value="1"/>
</dbReference>